<dbReference type="InterPro" id="IPR056884">
    <property type="entry name" value="NPHP3-like_N"/>
</dbReference>
<accession>A0A0F7TXX9</accession>
<keyword evidence="1" id="KW-0677">Repeat</keyword>
<sequence>MYQYIGKLRVPGTGDWVRNEPLFRAWVEKNDNPLLWVSGTPGCGKSFIAQNIIAYLRERFPQCDATESNHTSVGYFFFRHNDPETRKFHCALRNIAFQIYQNDPSYRDYVHAHCHSTDNIKPIHAAWRVLFMDYYHNARGNVEGNVILVLNGVDEAFEEDCREFLRLASDIVHDPVKPRLKAVLLGRPDIYNDLVEAFEQPVPTIHIIANKNIGDITTYVKKGIRKSRQMSRIPKTLRLKIEETLISKAEGMFLWVDLMLTELNGKTKAGSMLESLHKAPKGLDAMLRHVLETFSTRLSEEEAIDLNIILAWVSCADRPLTLEKLSEILHFERDTHDERLALEDALPGWGRQAFDQSQNDQSAENSDSSSEQESGFNSDIYWTTVTFCHASIRDYLRNPDYGKVSGGDG</sequence>
<keyword evidence="5" id="KW-1185">Reference proteome</keyword>
<dbReference type="PANTHER" id="PTHR10039">
    <property type="entry name" value="AMELOGENIN"/>
    <property type="match status" value="1"/>
</dbReference>
<reference evidence="5" key="1">
    <citation type="journal article" date="2015" name="Genome Announc.">
        <title>Draft genome sequence of the fungus Penicillium brasilianum MG11.</title>
        <authorList>
            <person name="Horn F."/>
            <person name="Linde J."/>
            <person name="Mattern D.J."/>
            <person name="Walther G."/>
            <person name="Guthke R."/>
            <person name="Brakhage A.A."/>
            <person name="Valiante V."/>
        </authorList>
    </citation>
    <scope>NUCLEOTIDE SEQUENCE [LARGE SCALE GENOMIC DNA]</scope>
    <source>
        <strain evidence="5">MG11</strain>
    </source>
</reference>
<feature type="domain" description="Nephrocystin 3-like N-terminal" evidence="3">
    <location>
        <begin position="12"/>
        <end position="185"/>
    </location>
</feature>
<evidence type="ECO:0000256" key="1">
    <source>
        <dbReference type="ARBA" id="ARBA00022737"/>
    </source>
</evidence>
<dbReference type="OrthoDB" id="448455at2759"/>
<dbReference type="Pfam" id="PF24883">
    <property type="entry name" value="NPHP3_N"/>
    <property type="match status" value="1"/>
</dbReference>
<evidence type="ECO:0000313" key="5">
    <source>
        <dbReference type="Proteomes" id="UP000042958"/>
    </source>
</evidence>
<evidence type="ECO:0000259" key="3">
    <source>
        <dbReference type="Pfam" id="PF24883"/>
    </source>
</evidence>
<dbReference type="Proteomes" id="UP000042958">
    <property type="component" value="Unassembled WGS sequence"/>
</dbReference>
<dbReference type="Gene3D" id="3.40.50.300">
    <property type="entry name" value="P-loop containing nucleotide triphosphate hydrolases"/>
    <property type="match status" value="1"/>
</dbReference>
<dbReference type="PANTHER" id="PTHR10039:SF17">
    <property type="entry name" value="FUNGAL STAND N-TERMINAL GOODBYE DOMAIN-CONTAINING PROTEIN-RELATED"/>
    <property type="match status" value="1"/>
</dbReference>
<organism evidence="4 5">
    <name type="scientific">Penicillium brasilianum</name>
    <dbReference type="NCBI Taxonomy" id="104259"/>
    <lineage>
        <taxon>Eukaryota</taxon>
        <taxon>Fungi</taxon>
        <taxon>Dikarya</taxon>
        <taxon>Ascomycota</taxon>
        <taxon>Pezizomycotina</taxon>
        <taxon>Eurotiomycetes</taxon>
        <taxon>Eurotiomycetidae</taxon>
        <taxon>Eurotiales</taxon>
        <taxon>Aspergillaceae</taxon>
        <taxon>Penicillium</taxon>
    </lineage>
</organism>
<feature type="compositionally biased region" description="Polar residues" evidence="2">
    <location>
        <begin position="354"/>
        <end position="375"/>
    </location>
</feature>
<proteinExistence type="predicted"/>
<dbReference type="SUPFAM" id="SSF52540">
    <property type="entry name" value="P-loop containing nucleoside triphosphate hydrolases"/>
    <property type="match status" value="1"/>
</dbReference>
<feature type="region of interest" description="Disordered" evidence="2">
    <location>
        <begin position="353"/>
        <end position="375"/>
    </location>
</feature>
<dbReference type="EMBL" id="CDHK01000011">
    <property type="protein sequence ID" value="CEJ61519.1"/>
    <property type="molecule type" value="Genomic_DNA"/>
</dbReference>
<evidence type="ECO:0000256" key="2">
    <source>
        <dbReference type="SAM" id="MobiDB-lite"/>
    </source>
</evidence>
<dbReference type="AlphaFoldDB" id="A0A0F7TXX9"/>
<dbReference type="InterPro" id="IPR027417">
    <property type="entry name" value="P-loop_NTPase"/>
</dbReference>
<gene>
    <name evidence="4" type="ORF">PMG11_10050</name>
</gene>
<evidence type="ECO:0000313" key="4">
    <source>
        <dbReference type="EMBL" id="CEJ61519.1"/>
    </source>
</evidence>
<protein>
    <recommendedName>
        <fullName evidence="3">Nephrocystin 3-like N-terminal domain-containing protein</fullName>
    </recommendedName>
</protein>
<name>A0A0F7TXX9_PENBI</name>